<evidence type="ECO:0000313" key="2">
    <source>
        <dbReference type="EMBL" id="TDP28650.1"/>
    </source>
</evidence>
<name>A0A4R6NXI4_NOCIG</name>
<organism evidence="2 3">
    <name type="scientific">Nocardia ignorata</name>
    <dbReference type="NCBI Taxonomy" id="145285"/>
    <lineage>
        <taxon>Bacteria</taxon>
        <taxon>Bacillati</taxon>
        <taxon>Actinomycetota</taxon>
        <taxon>Actinomycetes</taxon>
        <taxon>Mycobacteriales</taxon>
        <taxon>Nocardiaceae</taxon>
        <taxon>Nocardia</taxon>
    </lineage>
</organism>
<evidence type="ECO:0008006" key="4">
    <source>
        <dbReference type="Google" id="ProtNLM"/>
    </source>
</evidence>
<keyword evidence="1" id="KW-0175">Coiled coil</keyword>
<accession>A0A4R6NXI4</accession>
<reference evidence="2 3" key="1">
    <citation type="submission" date="2019-03" db="EMBL/GenBank/DDBJ databases">
        <title>Genomic Encyclopedia of Type Strains, Phase IV (KMG-IV): sequencing the most valuable type-strain genomes for metagenomic binning, comparative biology and taxonomic classification.</title>
        <authorList>
            <person name="Goeker M."/>
        </authorList>
    </citation>
    <scope>NUCLEOTIDE SEQUENCE [LARGE SCALE GENOMIC DNA]</scope>
    <source>
        <strain evidence="2 3">DSM 44496</strain>
    </source>
</reference>
<dbReference type="Gene3D" id="1.20.5.1000">
    <property type="entry name" value="arf6 gtpase in complex with a specific effector, jip4"/>
    <property type="match status" value="1"/>
</dbReference>
<proteinExistence type="predicted"/>
<gene>
    <name evidence="2" type="ORF">DFR75_11648</name>
</gene>
<dbReference type="EMBL" id="SNXK01000016">
    <property type="protein sequence ID" value="TDP28650.1"/>
    <property type="molecule type" value="Genomic_DNA"/>
</dbReference>
<comment type="caution">
    <text evidence="2">The sequence shown here is derived from an EMBL/GenBank/DDBJ whole genome shotgun (WGS) entry which is preliminary data.</text>
</comment>
<feature type="coiled-coil region" evidence="1">
    <location>
        <begin position="95"/>
        <end position="170"/>
    </location>
</feature>
<evidence type="ECO:0000256" key="1">
    <source>
        <dbReference type="SAM" id="Coils"/>
    </source>
</evidence>
<dbReference type="RefSeq" id="WP_067497949.1">
    <property type="nucleotide sequence ID" value="NZ_SNXK01000016.1"/>
</dbReference>
<keyword evidence="3" id="KW-1185">Reference proteome</keyword>
<evidence type="ECO:0000313" key="3">
    <source>
        <dbReference type="Proteomes" id="UP000295087"/>
    </source>
</evidence>
<dbReference type="Proteomes" id="UP000295087">
    <property type="component" value="Unassembled WGS sequence"/>
</dbReference>
<sequence>MSAPRTPAQVLQEARKRSSLEKRGRVLAVVNDMVARDEPITFLGVARAAEVSNWLVYAGGVREHIEKARAHQQARPRHERAAGRGATPAGVRTDLALAHAEITRLRSERDQLKATVQRQLGQQLDQLGAADLITRVDELTAHNKMLIEQLKAAQDSNVSLQQQLTEADDDLAAARISLRKMIREENQHRHLPPSESWL</sequence>
<protein>
    <recommendedName>
        <fullName evidence="4">Replication region DNA-binding N-term</fullName>
    </recommendedName>
</protein>
<dbReference type="AlphaFoldDB" id="A0A4R6NXI4"/>